<dbReference type="GO" id="GO:0070652">
    <property type="term" value="C:HAUS complex"/>
    <property type="evidence" value="ECO:0007669"/>
    <property type="project" value="InterPro"/>
</dbReference>
<organism evidence="11 12">
    <name type="scientific">Calypte anna</name>
    <name type="common">Anna's hummingbird</name>
    <name type="synonym">Archilochus anna</name>
    <dbReference type="NCBI Taxonomy" id="9244"/>
    <lineage>
        <taxon>Eukaryota</taxon>
        <taxon>Metazoa</taxon>
        <taxon>Chordata</taxon>
        <taxon>Craniata</taxon>
        <taxon>Vertebrata</taxon>
        <taxon>Euteleostomi</taxon>
        <taxon>Archelosauria</taxon>
        <taxon>Archosauria</taxon>
        <taxon>Dinosauria</taxon>
        <taxon>Saurischia</taxon>
        <taxon>Theropoda</taxon>
        <taxon>Coelurosauria</taxon>
        <taxon>Aves</taxon>
        <taxon>Neognathae</taxon>
        <taxon>Neoaves</taxon>
        <taxon>Strisores</taxon>
        <taxon>Apodiformes</taxon>
        <taxon>Trochilidae</taxon>
        <taxon>Calypte</taxon>
    </lineage>
</organism>
<dbReference type="AlphaFoldDB" id="A0A091HQ59"/>
<proteinExistence type="inferred from homology"/>
<dbReference type="EMBL" id="KL217725">
    <property type="protein sequence ID" value="KFO98036.1"/>
    <property type="molecule type" value="Genomic_DNA"/>
</dbReference>
<feature type="non-terminal residue" evidence="11">
    <location>
        <position position="213"/>
    </location>
</feature>
<dbReference type="PANTHER" id="PTHR31570">
    <property type="entry name" value="HAUS AUGMIN-LIKE COMPLEX SUBUNIT 1"/>
    <property type="match status" value="1"/>
</dbReference>
<name>A0A091HQ59_CALAN</name>
<keyword evidence="9" id="KW-0131">Cell cycle</keyword>
<dbReference type="GO" id="GO:0051301">
    <property type="term" value="P:cell division"/>
    <property type="evidence" value="ECO:0007669"/>
    <property type="project" value="UniProtKB-KW"/>
</dbReference>
<dbReference type="PANTHER" id="PTHR31570:SF1">
    <property type="entry name" value="HAUS AUGMIN-LIKE COMPLEX SUBUNIT 1"/>
    <property type="match status" value="1"/>
</dbReference>
<evidence type="ECO:0000256" key="1">
    <source>
        <dbReference type="ARBA" id="ARBA00004186"/>
    </source>
</evidence>
<sequence>QVGLWLRKILGNQPIPQFEVTETSVNILHEIAACNEARDREILLLIENVKQRRAAYEAEAKYLQDILEESLGLSPSRLSHKASKCLDVLAKSAMILETKDTSLISFFSAINDMTAEVYATEAKNRKMKRELIRMRDKLTATLLLEQKLKEDIKKTEEQLEVASIKSEIRKCDLKFLKDKSLDMAIRIRIAEEKFLASDFDKSLTHDSLMELAE</sequence>
<dbReference type="Pfam" id="PF25762">
    <property type="entry name" value="HAUS1"/>
    <property type="match status" value="1"/>
</dbReference>
<evidence type="ECO:0000256" key="3">
    <source>
        <dbReference type="ARBA" id="ARBA00022490"/>
    </source>
</evidence>
<dbReference type="STRING" id="9244.A0A091HQ59"/>
<comment type="similarity">
    <text evidence="2">Belongs to the HAUS1 family.</text>
</comment>
<dbReference type="Proteomes" id="UP000054308">
    <property type="component" value="Unassembled WGS sequence"/>
</dbReference>
<accession>A0A091HQ59</accession>
<evidence type="ECO:0000313" key="11">
    <source>
        <dbReference type="EMBL" id="KFO98036.1"/>
    </source>
</evidence>
<evidence type="ECO:0000256" key="9">
    <source>
        <dbReference type="ARBA" id="ARBA00023306"/>
    </source>
</evidence>
<dbReference type="GO" id="GO:0005829">
    <property type="term" value="C:cytosol"/>
    <property type="evidence" value="ECO:0007669"/>
    <property type="project" value="TreeGrafter"/>
</dbReference>
<keyword evidence="12" id="KW-1185">Reference proteome</keyword>
<dbReference type="InterPro" id="IPR026243">
    <property type="entry name" value="HAUS1"/>
</dbReference>
<dbReference type="GO" id="GO:0005819">
    <property type="term" value="C:spindle"/>
    <property type="evidence" value="ECO:0007669"/>
    <property type="project" value="UniProtKB-SubCell"/>
</dbReference>
<dbReference type="GO" id="GO:0007098">
    <property type="term" value="P:centrosome cycle"/>
    <property type="evidence" value="ECO:0007669"/>
    <property type="project" value="TreeGrafter"/>
</dbReference>
<evidence type="ECO:0000256" key="8">
    <source>
        <dbReference type="ARBA" id="ARBA00023212"/>
    </source>
</evidence>
<keyword evidence="7 10" id="KW-0175">Coiled coil</keyword>
<gene>
    <name evidence="11" type="ORF">N300_11586</name>
</gene>
<evidence type="ECO:0000256" key="6">
    <source>
        <dbReference type="ARBA" id="ARBA00022776"/>
    </source>
</evidence>
<keyword evidence="3" id="KW-0963">Cytoplasm</keyword>
<evidence type="ECO:0000256" key="7">
    <source>
        <dbReference type="ARBA" id="ARBA00023054"/>
    </source>
</evidence>
<evidence type="ECO:0000256" key="10">
    <source>
        <dbReference type="SAM" id="Coils"/>
    </source>
</evidence>
<keyword evidence="8" id="KW-0206">Cytoskeleton</keyword>
<keyword evidence="5" id="KW-0493">Microtubule</keyword>
<dbReference type="GO" id="GO:0005874">
    <property type="term" value="C:microtubule"/>
    <property type="evidence" value="ECO:0007669"/>
    <property type="project" value="UniProtKB-KW"/>
</dbReference>
<reference evidence="11 12" key="1">
    <citation type="submission" date="2014-04" db="EMBL/GenBank/DDBJ databases">
        <title>Genome evolution of avian class.</title>
        <authorList>
            <person name="Zhang G."/>
            <person name="Li C."/>
        </authorList>
    </citation>
    <scope>NUCLEOTIDE SEQUENCE [LARGE SCALE GENOMIC DNA]</scope>
    <source>
        <strain evidence="11">BGI_N300</strain>
    </source>
</reference>
<keyword evidence="6" id="KW-0498">Mitosis</keyword>
<protein>
    <submittedName>
        <fullName evidence="11">HAUS augmin-like complex subunit 1</fullName>
    </submittedName>
</protein>
<evidence type="ECO:0000256" key="4">
    <source>
        <dbReference type="ARBA" id="ARBA00022618"/>
    </source>
</evidence>
<evidence type="ECO:0000313" key="12">
    <source>
        <dbReference type="Proteomes" id="UP000054308"/>
    </source>
</evidence>
<keyword evidence="4" id="KW-0132">Cell division</keyword>
<feature type="non-terminal residue" evidence="11">
    <location>
        <position position="1"/>
    </location>
</feature>
<comment type="subcellular location">
    <subcellularLocation>
        <location evidence="1">Cytoplasm</location>
        <location evidence="1">Cytoskeleton</location>
        <location evidence="1">Spindle</location>
    </subcellularLocation>
</comment>
<evidence type="ECO:0000256" key="2">
    <source>
        <dbReference type="ARBA" id="ARBA00005479"/>
    </source>
</evidence>
<dbReference type="PRINTS" id="PR02087">
    <property type="entry name" value="HAUSAUGMINL1"/>
</dbReference>
<dbReference type="GO" id="GO:0051225">
    <property type="term" value="P:spindle assembly"/>
    <property type="evidence" value="ECO:0007669"/>
    <property type="project" value="InterPro"/>
</dbReference>
<feature type="coiled-coil region" evidence="10">
    <location>
        <begin position="110"/>
        <end position="165"/>
    </location>
</feature>
<evidence type="ECO:0000256" key="5">
    <source>
        <dbReference type="ARBA" id="ARBA00022701"/>
    </source>
</evidence>